<dbReference type="KEGG" id="scor:J3U87_10475"/>
<gene>
    <name evidence="1" type="ORF">J3U87_10475</name>
</gene>
<protein>
    <submittedName>
        <fullName evidence="1">Uncharacterized protein</fullName>
    </submittedName>
</protein>
<proteinExistence type="predicted"/>
<evidence type="ECO:0000313" key="1">
    <source>
        <dbReference type="EMBL" id="QTD52891.1"/>
    </source>
</evidence>
<dbReference type="AlphaFoldDB" id="A0A8A4TUU3"/>
<evidence type="ECO:0000313" key="2">
    <source>
        <dbReference type="Proteomes" id="UP000663929"/>
    </source>
</evidence>
<dbReference type="Proteomes" id="UP000663929">
    <property type="component" value="Chromosome"/>
</dbReference>
<dbReference type="EMBL" id="CP071793">
    <property type="protein sequence ID" value="QTD52891.1"/>
    <property type="molecule type" value="Genomic_DNA"/>
</dbReference>
<keyword evidence="2" id="KW-1185">Reference proteome</keyword>
<accession>A0A8A4TUU3</accession>
<organism evidence="1 2">
    <name type="scientific">Sulfidibacter corallicola</name>
    <dbReference type="NCBI Taxonomy" id="2818388"/>
    <lineage>
        <taxon>Bacteria</taxon>
        <taxon>Pseudomonadati</taxon>
        <taxon>Acidobacteriota</taxon>
        <taxon>Holophagae</taxon>
        <taxon>Acanthopleuribacterales</taxon>
        <taxon>Acanthopleuribacteraceae</taxon>
        <taxon>Sulfidibacter</taxon>
    </lineage>
</organism>
<sequence length="515" mass="57917">MFTSYPTEFDTLYALSDLLLMSRHPKPNPAVHEPLPALIERLGQEDPEQRLALVLNGNVFDFGVTPAGLYQDPHEALFTLETMPPTSLEARFLKALANFLSQPNRFLIWITGDRDAALAYPSVQVRLRGLIGLTRDQNARLIFCDDDTGFITKVGGARVLCLHGHEFDHWNAVDQEEIRQRIAAENRGIAVPSATPNPAARLAINLLASMRLKYPWLDLLQPLSRDLIPLLAVLDPTILPKLNSLLDGDAPAETESESTTPRHLHFRYPHCPPNRDRDRVRHLFLEAMEQVRVTRPERSHLDELMRQTEKRLWQGEDPVSLAETADQMLSAGDLSLECELEPLIANENDRLLAARAFLHRLTNGGRSFQLDLGDDQFEKIHMAVDPSIPFVVTGFSQRARALKRPSGSIYFNSGSWREALDLDVSSLDPETFEALWQLLNHVDTGLERLRGQEPLGRPLMRPTRHLICIRADAKGATGWLGEWVAPTKPDANGAEEERAGHFEAVAQSTFRFSIN</sequence>
<name>A0A8A4TUU3_SULCO</name>
<reference evidence="1" key="1">
    <citation type="submission" date="2021-03" db="EMBL/GenBank/DDBJ databases">
        <title>Acanthopleuribacteraceae sp. M133.</title>
        <authorList>
            <person name="Wang G."/>
        </authorList>
    </citation>
    <scope>NUCLEOTIDE SEQUENCE</scope>
    <source>
        <strain evidence="1">M133</strain>
    </source>
</reference>
<dbReference type="RefSeq" id="WP_237382989.1">
    <property type="nucleotide sequence ID" value="NZ_CP071793.1"/>
</dbReference>